<keyword evidence="2" id="KW-1185">Reference proteome</keyword>
<evidence type="ECO:0000313" key="2">
    <source>
        <dbReference type="Proteomes" id="UP001596540"/>
    </source>
</evidence>
<dbReference type="RefSeq" id="WP_379872862.1">
    <property type="nucleotide sequence ID" value="NZ_JBHTBH010000010.1"/>
</dbReference>
<dbReference type="EMBL" id="JBHTBH010000010">
    <property type="protein sequence ID" value="MFC7330211.1"/>
    <property type="molecule type" value="Genomic_DNA"/>
</dbReference>
<name>A0ABW2KJT8_9ACTN</name>
<organism evidence="1 2">
    <name type="scientific">Marinactinospora rubrisoli</name>
    <dbReference type="NCBI Taxonomy" id="2715399"/>
    <lineage>
        <taxon>Bacteria</taxon>
        <taxon>Bacillati</taxon>
        <taxon>Actinomycetota</taxon>
        <taxon>Actinomycetes</taxon>
        <taxon>Streptosporangiales</taxon>
        <taxon>Nocardiopsidaceae</taxon>
        <taxon>Marinactinospora</taxon>
    </lineage>
</organism>
<accession>A0ABW2KJT8</accession>
<sequence length="555" mass="60587">MTDRFRAVGDRILEELLSDAPEWAGELGDLRFADRLTDHSADADGRRVAMLADALGALDEIDDTLLPVPDRGDLELLRSRLTADMWRLTELRQHTWDPLRHSPGDALYQLIARDTLPAEERLRALAARCRAVPDFLATARARLEDGPGMPRPHVETAIEQTRGTAALLGPEPAAPLETAAAGSGRAASALRREVEAARETARAALAEHASWLENRLETAAADPRLGARAYAAQLWYTLDSELTPDTLLTRAESDLIATEEEIAEVAAAYDGRPAHRGQVRAVLDRLADDAATDADSLRPLCEEAHRHLLTRVAELDLVTVPDEEVRIIPMPESRRGVAVAYCDPPGPLAPAGGTTFIAVAPPPADWPRRRRDSFYREYNAHMLRNLMVHEGVPGHALQLAHAARYTGGTRIRHALWSGPFVEGWAVYAEELLAGADRPEGAGLASRLFQLKTRLRAILNAILDVGVHAGDLTEAAAMELLVERGHQEEGEAVGKWRRAQLTSAQLATYYVGYREVSDLARDLAAARPGAGPREIHDAMLAHGSPPPRHLRTLLGV</sequence>
<protein>
    <submittedName>
        <fullName evidence="1">DUF885 domain-containing protein</fullName>
    </submittedName>
</protein>
<dbReference type="PANTHER" id="PTHR33361">
    <property type="entry name" value="GLR0591 PROTEIN"/>
    <property type="match status" value="1"/>
</dbReference>
<dbReference type="Pfam" id="PF05960">
    <property type="entry name" value="DUF885"/>
    <property type="match status" value="1"/>
</dbReference>
<gene>
    <name evidence="1" type="ORF">ACFQRF_21025</name>
</gene>
<comment type="caution">
    <text evidence="1">The sequence shown here is derived from an EMBL/GenBank/DDBJ whole genome shotgun (WGS) entry which is preliminary data.</text>
</comment>
<dbReference type="PANTHER" id="PTHR33361:SF15">
    <property type="entry name" value="DUF885 FAMILY LIPOPROTEIN"/>
    <property type="match status" value="1"/>
</dbReference>
<reference evidence="2" key="1">
    <citation type="journal article" date="2019" name="Int. J. Syst. Evol. Microbiol.">
        <title>The Global Catalogue of Microorganisms (GCM) 10K type strain sequencing project: providing services to taxonomists for standard genome sequencing and annotation.</title>
        <authorList>
            <consortium name="The Broad Institute Genomics Platform"/>
            <consortium name="The Broad Institute Genome Sequencing Center for Infectious Disease"/>
            <person name="Wu L."/>
            <person name="Ma J."/>
        </authorList>
    </citation>
    <scope>NUCLEOTIDE SEQUENCE [LARGE SCALE GENOMIC DNA]</scope>
    <source>
        <strain evidence="2">CGMCC 4.7382</strain>
    </source>
</reference>
<proteinExistence type="predicted"/>
<dbReference type="InterPro" id="IPR010281">
    <property type="entry name" value="DUF885"/>
</dbReference>
<dbReference type="Proteomes" id="UP001596540">
    <property type="component" value="Unassembled WGS sequence"/>
</dbReference>
<evidence type="ECO:0000313" key="1">
    <source>
        <dbReference type="EMBL" id="MFC7330211.1"/>
    </source>
</evidence>